<accession>A0A7W7S8B6</accession>
<keyword evidence="7" id="KW-0067">ATP-binding</keyword>
<evidence type="ECO:0000256" key="2">
    <source>
        <dbReference type="ARBA" id="ARBA00012438"/>
    </source>
</evidence>
<dbReference type="InterPro" id="IPR036890">
    <property type="entry name" value="HATPase_C_sf"/>
</dbReference>
<dbReference type="CDD" id="cd16917">
    <property type="entry name" value="HATPase_UhpB-NarQ-NarX-like"/>
    <property type="match status" value="1"/>
</dbReference>
<dbReference type="Gene3D" id="3.30.565.10">
    <property type="entry name" value="Histidine kinase-like ATPase, C-terminal domain"/>
    <property type="match status" value="1"/>
</dbReference>
<evidence type="ECO:0000256" key="8">
    <source>
        <dbReference type="ARBA" id="ARBA00023012"/>
    </source>
</evidence>
<dbReference type="RefSeq" id="WP_184912280.1">
    <property type="nucleotide sequence ID" value="NZ_JACHJR010000001.1"/>
</dbReference>
<keyword evidence="12" id="KW-1185">Reference proteome</keyword>
<sequence>MARELIGRLFKNRRFGPMRLALVAFGLGYLLLLRTPAELGAMDWFVGLAVLVLASLGGFRLLPVALGQAGMLALAELSAPVVLVEVKVGASAALFELAVRRWGRSTTVAAVALMAAQLVSAGHTADGIGSALYRAAVIVSVPVLLAGYIRSAELATRTAQERAREAEHSRDIAEWGARMGERAAIARELHDMVAHHLASTVLRVGVARHVLPRTDQRLAEVLDDVHASATTALTDLRRLLAALREPVGHDLPPQHLEPLLAEATGLPAAVQGVVERSRQAGLKIEAEIGPRISELDAIRSLTVLRLVQEGLANVTKHAGPDAAVRLRVGMEEGTLQLDLENDLPRRNGPAGLDLPHQDGPGYGLLGMRERVALVGGTIDVGKVPGGWRLTASLPASAAPVRSRL</sequence>
<keyword evidence="3" id="KW-0597">Phosphoprotein</keyword>
<keyword evidence="8" id="KW-0902">Two-component regulatory system</keyword>
<evidence type="ECO:0000313" key="11">
    <source>
        <dbReference type="EMBL" id="MBB4945699.1"/>
    </source>
</evidence>
<dbReference type="EMBL" id="JACHJR010000001">
    <property type="protein sequence ID" value="MBB4945699.1"/>
    <property type="molecule type" value="Genomic_DNA"/>
</dbReference>
<dbReference type="PANTHER" id="PTHR24421:SF10">
    <property type="entry name" value="NITRATE_NITRITE SENSOR PROTEIN NARQ"/>
    <property type="match status" value="1"/>
</dbReference>
<keyword evidence="9" id="KW-0472">Membrane</keyword>
<evidence type="ECO:0000256" key="1">
    <source>
        <dbReference type="ARBA" id="ARBA00000085"/>
    </source>
</evidence>
<dbReference type="Gene3D" id="1.20.5.1930">
    <property type="match status" value="1"/>
</dbReference>
<keyword evidence="5" id="KW-0547">Nucleotide-binding</keyword>
<evidence type="ECO:0000256" key="9">
    <source>
        <dbReference type="SAM" id="Phobius"/>
    </source>
</evidence>
<gene>
    <name evidence="11" type="ORF">F4556_001234</name>
</gene>
<dbReference type="InterPro" id="IPR050482">
    <property type="entry name" value="Sensor_HK_TwoCompSys"/>
</dbReference>
<comment type="catalytic activity">
    <reaction evidence="1">
        <text>ATP + protein L-histidine = ADP + protein N-phospho-L-histidine.</text>
        <dbReference type="EC" id="2.7.13.3"/>
    </reaction>
</comment>
<feature type="transmembrane region" description="Helical" evidence="9">
    <location>
        <begin position="44"/>
        <end position="62"/>
    </location>
</feature>
<name>A0A7W7S8B6_9ACTN</name>
<keyword evidence="9" id="KW-0812">Transmembrane</keyword>
<dbReference type="EC" id="2.7.13.3" evidence="2"/>
<feature type="domain" description="Signal transduction histidine kinase subgroup 3 dimerisation and phosphoacceptor" evidence="10">
    <location>
        <begin position="181"/>
        <end position="246"/>
    </location>
</feature>
<protein>
    <recommendedName>
        <fullName evidence="2">histidine kinase</fullName>
        <ecNumber evidence="2">2.7.13.3</ecNumber>
    </recommendedName>
</protein>
<dbReference type="AlphaFoldDB" id="A0A7W7S8B6"/>
<keyword evidence="6 11" id="KW-0418">Kinase</keyword>
<dbReference type="GO" id="GO:0016020">
    <property type="term" value="C:membrane"/>
    <property type="evidence" value="ECO:0007669"/>
    <property type="project" value="InterPro"/>
</dbReference>
<dbReference type="SUPFAM" id="SSF55874">
    <property type="entry name" value="ATPase domain of HSP90 chaperone/DNA topoisomerase II/histidine kinase"/>
    <property type="match status" value="1"/>
</dbReference>
<evidence type="ECO:0000256" key="5">
    <source>
        <dbReference type="ARBA" id="ARBA00022741"/>
    </source>
</evidence>
<keyword evidence="4" id="KW-0808">Transferase</keyword>
<evidence type="ECO:0000256" key="6">
    <source>
        <dbReference type="ARBA" id="ARBA00022777"/>
    </source>
</evidence>
<dbReference type="InterPro" id="IPR011712">
    <property type="entry name" value="Sig_transdc_His_kin_sub3_dim/P"/>
</dbReference>
<evidence type="ECO:0000256" key="4">
    <source>
        <dbReference type="ARBA" id="ARBA00022679"/>
    </source>
</evidence>
<evidence type="ECO:0000256" key="3">
    <source>
        <dbReference type="ARBA" id="ARBA00022553"/>
    </source>
</evidence>
<dbReference type="Proteomes" id="UP000573327">
    <property type="component" value="Unassembled WGS sequence"/>
</dbReference>
<proteinExistence type="predicted"/>
<dbReference type="GO" id="GO:0005524">
    <property type="term" value="F:ATP binding"/>
    <property type="evidence" value="ECO:0007669"/>
    <property type="project" value="UniProtKB-KW"/>
</dbReference>
<evidence type="ECO:0000313" key="12">
    <source>
        <dbReference type="Proteomes" id="UP000573327"/>
    </source>
</evidence>
<dbReference type="GO" id="GO:0000155">
    <property type="term" value="F:phosphorelay sensor kinase activity"/>
    <property type="evidence" value="ECO:0007669"/>
    <property type="project" value="InterPro"/>
</dbReference>
<organism evidence="11 12">
    <name type="scientific">Kitasatospora gansuensis</name>
    <dbReference type="NCBI Taxonomy" id="258050"/>
    <lineage>
        <taxon>Bacteria</taxon>
        <taxon>Bacillati</taxon>
        <taxon>Actinomycetota</taxon>
        <taxon>Actinomycetes</taxon>
        <taxon>Kitasatosporales</taxon>
        <taxon>Streptomycetaceae</taxon>
        <taxon>Kitasatospora</taxon>
    </lineage>
</organism>
<dbReference type="PANTHER" id="PTHR24421">
    <property type="entry name" value="NITRATE/NITRITE SENSOR PROTEIN NARX-RELATED"/>
    <property type="match status" value="1"/>
</dbReference>
<reference evidence="11 12" key="1">
    <citation type="submission" date="2020-08" db="EMBL/GenBank/DDBJ databases">
        <title>Sequencing the genomes of 1000 actinobacteria strains.</title>
        <authorList>
            <person name="Klenk H.-P."/>
        </authorList>
    </citation>
    <scope>NUCLEOTIDE SEQUENCE [LARGE SCALE GENOMIC DNA]</scope>
    <source>
        <strain evidence="11 12">DSM 44786</strain>
    </source>
</reference>
<dbReference type="Pfam" id="PF07730">
    <property type="entry name" value="HisKA_3"/>
    <property type="match status" value="1"/>
</dbReference>
<evidence type="ECO:0000259" key="10">
    <source>
        <dbReference type="Pfam" id="PF07730"/>
    </source>
</evidence>
<dbReference type="GO" id="GO:0046983">
    <property type="term" value="F:protein dimerization activity"/>
    <property type="evidence" value="ECO:0007669"/>
    <property type="project" value="InterPro"/>
</dbReference>
<comment type="caution">
    <text evidence="11">The sequence shown here is derived from an EMBL/GenBank/DDBJ whole genome shotgun (WGS) entry which is preliminary data.</text>
</comment>
<keyword evidence="9" id="KW-1133">Transmembrane helix</keyword>
<evidence type="ECO:0000256" key="7">
    <source>
        <dbReference type="ARBA" id="ARBA00022840"/>
    </source>
</evidence>